<gene>
    <name evidence="1" type="ORF">LCGC14_1989790</name>
</gene>
<name>A0A0F9F6N5_9ZZZZ</name>
<reference evidence="1" key="1">
    <citation type="journal article" date="2015" name="Nature">
        <title>Complex archaea that bridge the gap between prokaryotes and eukaryotes.</title>
        <authorList>
            <person name="Spang A."/>
            <person name="Saw J.H."/>
            <person name="Jorgensen S.L."/>
            <person name="Zaremba-Niedzwiedzka K."/>
            <person name="Martijn J."/>
            <person name="Lind A.E."/>
            <person name="van Eijk R."/>
            <person name="Schleper C."/>
            <person name="Guy L."/>
            <person name="Ettema T.J."/>
        </authorList>
    </citation>
    <scope>NUCLEOTIDE SEQUENCE</scope>
</reference>
<accession>A0A0F9F6N5</accession>
<evidence type="ECO:0008006" key="2">
    <source>
        <dbReference type="Google" id="ProtNLM"/>
    </source>
</evidence>
<dbReference type="AlphaFoldDB" id="A0A0F9F6N5"/>
<evidence type="ECO:0000313" key="1">
    <source>
        <dbReference type="EMBL" id="KKL81938.1"/>
    </source>
</evidence>
<organism evidence="1">
    <name type="scientific">marine sediment metagenome</name>
    <dbReference type="NCBI Taxonomy" id="412755"/>
    <lineage>
        <taxon>unclassified sequences</taxon>
        <taxon>metagenomes</taxon>
        <taxon>ecological metagenomes</taxon>
    </lineage>
</organism>
<protein>
    <recommendedName>
        <fullName evidence="2">TFIIB-type domain-containing protein</fullName>
    </recommendedName>
</protein>
<comment type="caution">
    <text evidence="1">The sequence shown here is derived from an EMBL/GenBank/DDBJ whole genome shotgun (WGS) entry which is preliminary data.</text>
</comment>
<dbReference type="EMBL" id="LAZR01022418">
    <property type="protein sequence ID" value="KKL81938.1"/>
    <property type="molecule type" value="Genomic_DNA"/>
</dbReference>
<sequence>MNDLESSERAYRKLKEYMYKDICPKCGASPTFQKDVERFVYCKSCGFTLDTSECKIIEKG</sequence>
<proteinExistence type="predicted"/>